<dbReference type="CDD" id="cd02440">
    <property type="entry name" value="AdoMet_MTases"/>
    <property type="match status" value="1"/>
</dbReference>
<dbReference type="SUPFAM" id="SSF53335">
    <property type="entry name" value="S-adenosyl-L-methionine-dependent methyltransferases"/>
    <property type="match status" value="1"/>
</dbReference>
<name>A0ABS2CGN3_9MICO</name>
<evidence type="ECO:0000259" key="4">
    <source>
        <dbReference type="Pfam" id="PF08241"/>
    </source>
</evidence>
<comment type="caution">
    <text evidence="5">The sequence shown here is derived from an EMBL/GenBank/DDBJ whole genome shotgun (WGS) entry which is preliminary data.</text>
</comment>
<proteinExistence type="inferred from homology"/>
<sequence>MDPVPDVEGARSFRQPGEVYDLFMGRYSRSLAPVFADAARVASGSTALDVGCGPGALTTVLVDRLGADVVTAVDPSEPFVASCRDRNPGVDVRLGRAEDLPVDDASADVALAQLVLHFTSDPAAAAAEMSRAVRPGGTVAACVWDFAAGMEMLRVYWDAALVVDPDAPDEARTLRFGKPGEIADLFEAAGLVDVEESELSVSSTYRDLDELWSGFLAGIGPAGTHCLSLAEDERARVRSEVGRRLGDPTGGFTLGALARCAVARRPG</sequence>
<dbReference type="Pfam" id="PF08241">
    <property type="entry name" value="Methyltransf_11"/>
    <property type="match status" value="1"/>
</dbReference>
<keyword evidence="2 5" id="KW-0489">Methyltransferase</keyword>
<feature type="domain" description="Methyltransferase type 11" evidence="4">
    <location>
        <begin position="48"/>
        <end position="140"/>
    </location>
</feature>
<dbReference type="InterPro" id="IPR013216">
    <property type="entry name" value="Methyltransf_11"/>
</dbReference>
<dbReference type="PANTHER" id="PTHR44942">
    <property type="entry name" value="METHYLTRANSF_11 DOMAIN-CONTAINING PROTEIN"/>
    <property type="match status" value="1"/>
</dbReference>
<organism evidence="5 6">
    <name type="scientific">Phycicoccus sonneratiae</name>
    <dbReference type="NCBI Taxonomy" id="2807628"/>
    <lineage>
        <taxon>Bacteria</taxon>
        <taxon>Bacillati</taxon>
        <taxon>Actinomycetota</taxon>
        <taxon>Actinomycetes</taxon>
        <taxon>Micrococcales</taxon>
        <taxon>Intrasporangiaceae</taxon>
        <taxon>Phycicoccus</taxon>
    </lineage>
</organism>
<dbReference type="GO" id="GO:0032259">
    <property type="term" value="P:methylation"/>
    <property type="evidence" value="ECO:0007669"/>
    <property type="project" value="UniProtKB-KW"/>
</dbReference>
<evidence type="ECO:0000256" key="2">
    <source>
        <dbReference type="ARBA" id="ARBA00022603"/>
    </source>
</evidence>
<reference evidence="5" key="1">
    <citation type="submission" date="2021-02" db="EMBL/GenBank/DDBJ databases">
        <title>Phycicoccus sp. MQZ13P-5T, whole genome shotgun sequence.</title>
        <authorList>
            <person name="Tuo L."/>
        </authorList>
    </citation>
    <scope>NUCLEOTIDE SEQUENCE</scope>
    <source>
        <strain evidence="5">MQZ13P-5</strain>
    </source>
</reference>
<gene>
    <name evidence="5" type="ORF">JQN70_01360</name>
</gene>
<evidence type="ECO:0000256" key="3">
    <source>
        <dbReference type="ARBA" id="ARBA00022679"/>
    </source>
</evidence>
<dbReference type="InterPro" id="IPR051052">
    <property type="entry name" value="Diverse_substrate_MTase"/>
</dbReference>
<dbReference type="Proteomes" id="UP001430172">
    <property type="component" value="Unassembled WGS sequence"/>
</dbReference>
<dbReference type="PANTHER" id="PTHR44942:SF4">
    <property type="entry name" value="METHYLTRANSFERASE TYPE 11 DOMAIN-CONTAINING PROTEIN"/>
    <property type="match status" value="1"/>
</dbReference>
<dbReference type="GO" id="GO:0008168">
    <property type="term" value="F:methyltransferase activity"/>
    <property type="evidence" value="ECO:0007669"/>
    <property type="project" value="UniProtKB-KW"/>
</dbReference>
<keyword evidence="3" id="KW-0808">Transferase</keyword>
<evidence type="ECO:0000313" key="6">
    <source>
        <dbReference type="Proteomes" id="UP001430172"/>
    </source>
</evidence>
<dbReference type="Gene3D" id="3.40.50.150">
    <property type="entry name" value="Vaccinia Virus protein VP39"/>
    <property type="match status" value="1"/>
</dbReference>
<evidence type="ECO:0000256" key="1">
    <source>
        <dbReference type="ARBA" id="ARBA00008361"/>
    </source>
</evidence>
<keyword evidence="6" id="KW-1185">Reference proteome</keyword>
<evidence type="ECO:0000313" key="5">
    <source>
        <dbReference type="EMBL" id="MBM6399031.1"/>
    </source>
</evidence>
<dbReference type="InterPro" id="IPR029063">
    <property type="entry name" value="SAM-dependent_MTases_sf"/>
</dbReference>
<comment type="similarity">
    <text evidence="1">Belongs to the methyltransferase superfamily.</text>
</comment>
<accession>A0ABS2CGN3</accession>
<dbReference type="EMBL" id="JAFDVD010000003">
    <property type="protein sequence ID" value="MBM6399031.1"/>
    <property type="molecule type" value="Genomic_DNA"/>
</dbReference>
<dbReference type="RefSeq" id="WP_204129519.1">
    <property type="nucleotide sequence ID" value="NZ_JAFDVD010000003.1"/>
</dbReference>
<protein>
    <submittedName>
        <fullName evidence="5">Class I SAM-dependent methyltransferase</fullName>
    </submittedName>
</protein>